<dbReference type="EMBL" id="BMIB01000004">
    <property type="protein sequence ID" value="GGH76711.1"/>
    <property type="molecule type" value="Genomic_DNA"/>
</dbReference>
<reference evidence="2" key="2">
    <citation type="submission" date="2020-09" db="EMBL/GenBank/DDBJ databases">
        <authorList>
            <person name="Sun Q."/>
            <person name="Zhou Y."/>
        </authorList>
    </citation>
    <scope>NUCLEOTIDE SEQUENCE</scope>
    <source>
        <strain evidence="2">CGMCC 1.15290</strain>
    </source>
</reference>
<name>A0A917J151_9BACT</name>
<dbReference type="AlphaFoldDB" id="A0A917J151"/>
<evidence type="ECO:0000313" key="2">
    <source>
        <dbReference type="EMBL" id="GGH76711.1"/>
    </source>
</evidence>
<proteinExistence type="inferred from homology"/>
<organism evidence="2 3">
    <name type="scientific">Filimonas zeae</name>
    <dbReference type="NCBI Taxonomy" id="1737353"/>
    <lineage>
        <taxon>Bacteria</taxon>
        <taxon>Pseudomonadati</taxon>
        <taxon>Bacteroidota</taxon>
        <taxon>Chitinophagia</taxon>
        <taxon>Chitinophagales</taxon>
        <taxon>Chitinophagaceae</taxon>
        <taxon>Filimonas</taxon>
    </lineage>
</organism>
<sequence length="266" mass="29609">MSVSDFEAQYTNMRLVNLQNDSAQYLKYLFAGIYDASGRLVSWREQQRGWQFDTAFGKFNWALTSGTYSVVFVATTDTLIGKYYLLNNKADSLAGLRIKNYWSNGGVDVFYNKTTFTVGNMDTVVNSIQLSRISGKIEVHLKDNSQLLDSTSMTVTIKGYPAFYSVGGNFYSPANPGDSITLKKVSARVYEGFCLGSSNKINTAFRGFLYKPGLGQQFFTKVLNNVDVYVYTNKRTVLSGYLAGPDSGTIYLSADAEFSETVLTNF</sequence>
<protein>
    <submittedName>
        <fullName evidence="2">Uncharacterized protein</fullName>
    </submittedName>
</protein>
<gene>
    <name evidence="2" type="ORF">GCM10011379_41960</name>
</gene>
<comment type="caution">
    <text evidence="2">The sequence shown here is derived from an EMBL/GenBank/DDBJ whole genome shotgun (WGS) entry which is preliminary data.</text>
</comment>
<dbReference type="Proteomes" id="UP000627292">
    <property type="component" value="Unassembled WGS sequence"/>
</dbReference>
<dbReference type="Pfam" id="PF08842">
    <property type="entry name" value="Mfa2"/>
    <property type="match status" value="1"/>
</dbReference>
<reference evidence="2" key="1">
    <citation type="journal article" date="2014" name="Int. J. Syst. Evol. Microbiol.">
        <title>Complete genome sequence of Corynebacterium casei LMG S-19264T (=DSM 44701T), isolated from a smear-ripened cheese.</title>
        <authorList>
            <consortium name="US DOE Joint Genome Institute (JGI-PGF)"/>
            <person name="Walter F."/>
            <person name="Albersmeier A."/>
            <person name="Kalinowski J."/>
            <person name="Ruckert C."/>
        </authorList>
    </citation>
    <scope>NUCLEOTIDE SEQUENCE</scope>
    <source>
        <strain evidence="2">CGMCC 1.15290</strain>
    </source>
</reference>
<comment type="similarity">
    <text evidence="1">Belongs to the bacteroidetes fimbrillin superfamily. FimB/Mfa2 family.</text>
</comment>
<dbReference type="InterPro" id="IPR014941">
    <property type="entry name" value="FimB/Mfa2/Mfa3"/>
</dbReference>
<accession>A0A917J151</accession>
<evidence type="ECO:0000256" key="1">
    <source>
        <dbReference type="ARBA" id="ARBA00007248"/>
    </source>
</evidence>
<evidence type="ECO:0000313" key="3">
    <source>
        <dbReference type="Proteomes" id="UP000627292"/>
    </source>
</evidence>
<keyword evidence="3" id="KW-1185">Reference proteome</keyword>